<dbReference type="EMBL" id="JAATJH010000002">
    <property type="protein sequence ID" value="NJC26242.1"/>
    <property type="molecule type" value="Genomic_DNA"/>
</dbReference>
<sequence>MSNLNTPEDPRLTTPNPMDNGLYRTIPLACVILSFATVAMLWTELPDTIPLHFDVTGEPEAYASKWLLWILPLLNLGVFYLLAKAANPAWQKYSAPLVEVTEENAVRQQTITLQLLAQLRIIICLILAYLAYTSAQIGGGLGKGLSIPILLTLVSLMFSVVAIHAYRQIKAK</sequence>
<gene>
    <name evidence="3" type="ORF">GGR27_001741</name>
</gene>
<comment type="caution">
    <text evidence="3">The sequence shown here is derived from an EMBL/GenBank/DDBJ whole genome shotgun (WGS) entry which is preliminary data.</text>
</comment>
<keyword evidence="4" id="KW-1185">Reference proteome</keyword>
<feature type="transmembrane region" description="Helical" evidence="1">
    <location>
        <begin position="21"/>
        <end position="42"/>
    </location>
</feature>
<protein>
    <submittedName>
        <fullName evidence="3">Membrane protein</fullName>
    </submittedName>
</protein>
<name>A0ABX0XAK5_9BACT</name>
<dbReference type="InterPro" id="IPR012867">
    <property type="entry name" value="DUF1648"/>
</dbReference>
<keyword evidence="1" id="KW-0812">Transmembrane</keyword>
<evidence type="ECO:0000259" key="2">
    <source>
        <dbReference type="Pfam" id="PF07853"/>
    </source>
</evidence>
<proteinExistence type="predicted"/>
<evidence type="ECO:0000313" key="3">
    <source>
        <dbReference type="EMBL" id="NJC26242.1"/>
    </source>
</evidence>
<reference evidence="3 4" key="1">
    <citation type="submission" date="2020-03" db="EMBL/GenBank/DDBJ databases">
        <title>Genomic Encyclopedia of Type Strains, Phase IV (KMG-IV): sequencing the most valuable type-strain genomes for metagenomic binning, comparative biology and taxonomic classification.</title>
        <authorList>
            <person name="Goeker M."/>
        </authorList>
    </citation>
    <scope>NUCLEOTIDE SEQUENCE [LARGE SCALE GENOMIC DNA]</scope>
    <source>
        <strain evidence="3 4">DSM 105096</strain>
    </source>
</reference>
<dbReference type="Pfam" id="PF07853">
    <property type="entry name" value="DUF1648"/>
    <property type="match status" value="1"/>
</dbReference>
<keyword evidence="1" id="KW-0472">Membrane</keyword>
<keyword evidence="1" id="KW-1133">Transmembrane helix</keyword>
<accession>A0ABX0XAK5</accession>
<dbReference type="Proteomes" id="UP000770785">
    <property type="component" value="Unassembled WGS sequence"/>
</dbReference>
<feature type="domain" description="DUF1648" evidence="2">
    <location>
        <begin position="31"/>
        <end position="75"/>
    </location>
</feature>
<feature type="transmembrane region" description="Helical" evidence="1">
    <location>
        <begin position="115"/>
        <end position="132"/>
    </location>
</feature>
<evidence type="ECO:0000256" key="1">
    <source>
        <dbReference type="SAM" id="Phobius"/>
    </source>
</evidence>
<organism evidence="3 4">
    <name type="scientific">Neolewinella antarctica</name>
    <dbReference type="NCBI Taxonomy" id="442734"/>
    <lineage>
        <taxon>Bacteria</taxon>
        <taxon>Pseudomonadati</taxon>
        <taxon>Bacteroidota</taxon>
        <taxon>Saprospiria</taxon>
        <taxon>Saprospirales</taxon>
        <taxon>Lewinellaceae</taxon>
        <taxon>Neolewinella</taxon>
    </lineage>
</organism>
<dbReference type="RefSeq" id="WP_168036997.1">
    <property type="nucleotide sequence ID" value="NZ_JAATJH010000002.1"/>
</dbReference>
<evidence type="ECO:0000313" key="4">
    <source>
        <dbReference type="Proteomes" id="UP000770785"/>
    </source>
</evidence>
<feature type="transmembrane region" description="Helical" evidence="1">
    <location>
        <begin position="62"/>
        <end position="83"/>
    </location>
</feature>
<feature type="transmembrane region" description="Helical" evidence="1">
    <location>
        <begin position="144"/>
        <end position="166"/>
    </location>
</feature>